<dbReference type="AlphaFoldDB" id="A0A4U5LYG8"/>
<dbReference type="EMBL" id="AZBU02000011">
    <property type="protein sequence ID" value="TKR61328.1"/>
    <property type="molecule type" value="Genomic_DNA"/>
</dbReference>
<evidence type="ECO:0000313" key="5">
    <source>
        <dbReference type="EMBL" id="TKR61328.1"/>
    </source>
</evidence>
<dbReference type="Pfam" id="PF02207">
    <property type="entry name" value="zf-UBR"/>
    <property type="match status" value="1"/>
</dbReference>
<evidence type="ECO:0000256" key="3">
    <source>
        <dbReference type="ARBA" id="ARBA00022833"/>
    </source>
</evidence>
<dbReference type="GO" id="GO:0008270">
    <property type="term" value="F:zinc ion binding"/>
    <property type="evidence" value="ECO:0007669"/>
    <property type="project" value="UniProtKB-KW"/>
</dbReference>
<name>A0A4U5LYG8_STECR</name>
<keyword evidence="3" id="KW-0862">Zinc</keyword>
<accession>A0A4U5LYG8</accession>
<dbReference type="Proteomes" id="UP000298663">
    <property type="component" value="Unassembled WGS sequence"/>
</dbReference>
<dbReference type="OrthoDB" id="5876883at2759"/>
<dbReference type="InterPro" id="IPR003126">
    <property type="entry name" value="Znf_UBR"/>
</dbReference>
<keyword evidence="6" id="KW-1185">Reference proteome</keyword>
<feature type="domain" description="UBR-type" evidence="4">
    <location>
        <begin position="6"/>
        <end position="45"/>
    </location>
</feature>
<protein>
    <recommendedName>
        <fullName evidence="4">UBR-type domain-containing protein</fullName>
    </recommendedName>
</protein>
<reference evidence="5 6" key="2">
    <citation type="journal article" date="2019" name="G3 (Bethesda)">
        <title>Hybrid Assembly of the Genome of the Entomopathogenic Nematode Steinernema carpocapsae Identifies the X-Chromosome.</title>
        <authorList>
            <person name="Serra L."/>
            <person name="Macchietto M."/>
            <person name="Macias-Munoz A."/>
            <person name="McGill C.J."/>
            <person name="Rodriguez I.M."/>
            <person name="Rodriguez B."/>
            <person name="Murad R."/>
            <person name="Mortazavi A."/>
        </authorList>
    </citation>
    <scope>NUCLEOTIDE SEQUENCE [LARGE SCALE GENOMIC DNA]</scope>
    <source>
        <strain evidence="5 6">ALL</strain>
    </source>
</reference>
<sequence>MRNLTEVYTCKECEVEDQPSYVCAFCVIERHRDHDVLRLEIAGSKDCSEAILRVEMQIAEFRTVIEKLLKMKHGIETKLKYCNTQTLFTYTRRSG</sequence>
<reference evidence="5 6" key="1">
    <citation type="journal article" date="2015" name="Genome Biol.">
        <title>Comparative genomics of Steinernema reveals deeply conserved gene regulatory networks.</title>
        <authorList>
            <person name="Dillman A.R."/>
            <person name="Macchietto M."/>
            <person name="Porter C.F."/>
            <person name="Rogers A."/>
            <person name="Williams B."/>
            <person name="Antoshechkin I."/>
            <person name="Lee M.M."/>
            <person name="Goodwin Z."/>
            <person name="Lu X."/>
            <person name="Lewis E.E."/>
            <person name="Goodrich-Blair H."/>
            <person name="Stock S.P."/>
            <person name="Adams B.J."/>
            <person name="Sternberg P.W."/>
            <person name="Mortazavi A."/>
        </authorList>
    </citation>
    <scope>NUCLEOTIDE SEQUENCE [LARGE SCALE GENOMIC DNA]</scope>
    <source>
        <strain evidence="5 6">ALL</strain>
    </source>
</reference>
<evidence type="ECO:0000313" key="6">
    <source>
        <dbReference type="Proteomes" id="UP000298663"/>
    </source>
</evidence>
<keyword evidence="2" id="KW-0863">Zinc-finger</keyword>
<evidence type="ECO:0000256" key="2">
    <source>
        <dbReference type="ARBA" id="ARBA00022771"/>
    </source>
</evidence>
<proteinExistence type="predicted"/>
<evidence type="ECO:0000259" key="4">
    <source>
        <dbReference type="Pfam" id="PF02207"/>
    </source>
</evidence>
<evidence type="ECO:0000256" key="1">
    <source>
        <dbReference type="ARBA" id="ARBA00022723"/>
    </source>
</evidence>
<comment type="caution">
    <text evidence="5">The sequence shown here is derived from an EMBL/GenBank/DDBJ whole genome shotgun (WGS) entry which is preliminary data.</text>
</comment>
<keyword evidence="1" id="KW-0479">Metal-binding</keyword>
<organism evidence="5 6">
    <name type="scientific">Steinernema carpocapsae</name>
    <name type="common">Entomopathogenic nematode</name>
    <dbReference type="NCBI Taxonomy" id="34508"/>
    <lineage>
        <taxon>Eukaryota</taxon>
        <taxon>Metazoa</taxon>
        <taxon>Ecdysozoa</taxon>
        <taxon>Nematoda</taxon>
        <taxon>Chromadorea</taxon>
        <taxon>Rhabditida</taxon>
        <taxon>Tylenchina</taxon>
        <taxon>Panagrolaimomorpha</taxon>
        <taxon>Strongyloidoidea</taxon>
        <taxon>Steinernematidae</taxon>
        <taxon>Steinernema</taxon>
    </lineage>
</organism>
<gene>
    <name evidence="5" type="ORF">L596_028449</name>
</gene>